<dbReference type="InterPro" id="IPR029058">
    <property type="entry name" value="AB_hydrolase_fold"/>
</dbReference>
<feature type="active site" description="Charge relay system" evidence="8">
    <location>
        <position position="355"/>
    </location>
</feature>
<dbReference type="InterPro" id="IPR000073">
    <property type="entry name" value="AB_hydrolase_1"/>
</dbReference>
<evidence type="ECO:0000256" key="4">
    <source>
        <dbReference type="ARBA" id="ARBA00022963"/>
    </source>
</evidence>
<evidence type="ECO:0000259" key="9">
    <source>
        <dbReference type="Pfam" id="PF00561"/>
    </source>
</evidence>
<keyword evidence="3 7" id="KW-0378">Hydrolase</keyword>
<accession>A0A0C9RN28</accession>
<dbReference type="Pfam" id="PF00561">
    <property type="entry name" value="Abhydrolase_1"/>
    <property type="match status" value="1"/>
</dbReference>
<protein>
    <recommendedName>
        <fullName evidence="7">Lipase</fullName>
    </recommendedName>
</protein>
<dbReference type="GO" id="GO:0016788">
    <property type="term" value="F:hydrolase activity, acting on ester bonds"/>
    <property type="evidence" value="ECO:0007669"/>
    <property type="project" value="InterPro"/>
</dbReference>
<dbReference type="GO" id="GO:0016042">
    <property type="term" value="P:lipid catabolic process"/>
    <property type="evidence" value="ECO:0007669"/>
    <property type="project" value="UniProtKB-KW"/>
</dbReference>
<keyword evidence="2" id="KW-0732">Signal</keyword>
<evidence type="ECO:0000256" key="5">
    <source>
        <dbReference type="ARBA" id="ARBA00023098"/>
    </source>
</evidence>
<evidence type="ECO:0000256" key="1">
    <source>
        <dbReference type="ARBA" id="ARBA00010701"/>
    </source>
</evidence>
<name>A0A0C9RN28_9HYME</name>
<dbReference type="SUPFAM" id="SSF53474">
    <property type="entry name" value="alpha/beta-Hydrolases"/>
    <property type="match status" value="1"/>
</dbReference>
<keyword evidence="4 7" id="KW-0442">Lipid degradation</keyword>
<comment type="similarity">
    <text evidence="1 7">Belongs to the AB hydrolase superfamily. Lipase family.</text>
</comment>
<keyword evidence="6" id="KW-0325">Glycoprotein</keyword>
<keyword evidence="5" id="KW-0443">Lipid metabolism</keyword>
<dbReference type="PIRSF" id="PIRSF000862">
    <property type="entry name" value="Steryl_ester_lip"/>
    <property type="match status" value="1"/>
</dbReference>
<feature type="active site" description="Charge relay system" evidence="8">
    <location>
        <position position="388"/>
    </location>
</feature>
<evidence type="ECO:0000256" key="7">
    <source>
        <dbReference type="PIRNR" id="PIRNR000862"/>
    </source>
</evidence>
<organism evidence="10">
    <name type="scientific">Fopius arisanus</name>
    <dbReference type="NCBI Taxonomy" id="64838"/>
    <lineage>
        <taxon>Eukaryota</taxon>
        <taxon>Metazoa</taxon>
        <taxon>Ecdysozoa</taxon>
        <taxon>Arthropoda</taxon>
        <taxon>Hexapoda</taxon>
        <taxon>Insecta</taxon>
        <taxon>Pterygota</taxon>
        <taxon>Neoptera</taxon>
        <taxon>Endopterygota</taxon>
        <taxon>Hymenoptera</taxon>
        <taxon>Apocrita</taxon>
        <taxon>Ichneumonoidea</taxon>
        <taxon>Braconidae</taxon>
        <taxon>Opiinae</taxon>
        <taxon>Fopius</taxon>
    </lineage>
</organism>
<gene>
    <name evidence="10" type="primary">Lip1_2</name>
    <name evidence="10" type="ORF">g.19690</name>
</gene>
<feature type="active site" description="Nucleophile" evidence="8">
    <location>
        <position position="181"/>
    </location>
</feature>
<sequence length="421" mass="48353">MEKYIYPAALVIFSLNPLTSAFDIQIKFVRTDEEAGGDKFYALDFIGLTDKAGYKSEWHNVTTKDGYILSLFRVPPNPAKNNTQNKGPFYLQAALGGTGDLWVLFGQNRSLVYSLSDAGYDVWIGNLRGTYYSRGHTNMSAHDKKYWDFSLDEYALQDLPAFFDYIINATGQPQLSYIGHSLGSTIILMLLSDKPEYNSKLSVVIHFGTVYEFKRWDITRIYLYLLTEFFKIIVPGGLVKYPIQNKLVPAFIYYFCLINIITKRLCGYPFELALGADREEFDVSEEFVTLMCHYPAGTSSKVFQHYGQLIRSGKFEHFQYSKRTRNREVYGEDQAPEYNVTNIKAPTIIFQGQNDPIANSKNVNNLIDDLSSDIELNHQVIGYDKFDHKDFVVAKDVVNFLYKPMLKILEKFPKSKRLDNN</sequence>
<evidence type="ECO:0000256" key="3">
    <source>
        <dbReference type="ARBA" id="ARBA00022801"/>
    </source>
</evidence>
<dbReference type="Gene3D" id="3.40.50.1820">
    <property type="entry name" value="alpha/beta hydrolase"/>
    <property type="match status" value="1"/>
</dbReference>
<feature type="domain" description="AB hydrolase-1" evidence="9">
    <location>
        <begin position="93"/>
        <end position="196"/>
    </location>
</feature>
<evidence type="ECO:0000313" key="10">
    <source>
        <dbReference type="EMBL" id="JAG79507.1"/>
    </source>
</evidence>
<dbReference type="InterPro" id="IPR025483">
    <property type="entry name" value="Lipase_euk"/>
</dbReference>
<evidence type="ECO:0000256" key="8">
    <source>
        <dbReference type="PIRSR" id="PIRSR000862-1"/>
    </source>
</evidence>
<dbReference type="PANTHER" id="PTHR11005">
    <property type="entry name" value="LYSOSOMAL ACID LIPASE-RELATED"/>
    <property type="match status" value="1"/>
</dbReference>
<dbReference type="EMBL" id="GBYB01009740">
    <property type="protein sequence ID" value="JAG79507.1"/>
    <property type="molecule type" value="Transcribed_RNA"/>
</dbReference>
<dbReference type="FunFam" id="3.40.50.1820:FF:000057">
    <property type="entry name" value="Lipase"/>
    <property type="match status" value="1"/>
</dbReference>
<evidence type="ECO:0000256" key="6">
    <source>
        <dbReference type="ARBA" id="ARBA00023180"/>
    </source>
</evidence>
<dbReference type="AlphaFoldDB" id="A0A0C9RN28"/>
<evidence type="ECO:0000256" key="2">
    <source>
        <dbReference type="ARBA" id="ARBA00022729"/>
    </source>
</evidence>
<proteinExistence type="inferred from homology"/>
<reference evidence="10" key="1">
    <citation type="submission" date="2015-01" db="EMBL/GenBank/DDBJ databases">
        <title>Transcriptome Assembly of Fopius arisanus.</title>
        <authorList>
            <person name="Geib S."/>
        </authorList>
    </citation>
    <scope>NUCLEOTIDE SEQUENCE</scope>
</reference>